<dbReference type="AlphaFoldDB" id="A0A143BK01"/>
<comment type="function">
    <text evidence="2">One of several proteins that assist in the late maturation steps of the functional core of the 30S ribosomal subunit. Associates with free 30S ribosomal subunits (but not with 30S subunits that are part of 70S ribosomes or polysomes). Required for efficient processing of 16S rRNA. May interact with the 5'-terminal helix region of 16S rRNA.</text>
</comment>
<evidence type="ECO:0000256" key="1">
    <source>
        <dbReference type="ARBA" id="ARBA00022517"/>
    </source>
</evidence>
<reference evidence="4 5" key="2">
    <citation type="journal article" date="2016" name="Environ. Microbiol. Rep.">
        <title>Metagenomic evidence for the presence of phototrophic Gemmatimonadetes bacteria in diverse environments.</title>
        <authorList>
            <person name="Zeng Y."/>
            <person name="Baumbach J."/>
            <person name="Barbosa E.G."/>
            <person name="Azevedo V."/>
            <person name="Zhang C."/>
            <person name="Koblizek M."/>
        </authorList>
    </citation>
    <scope>NUCLEOTIDE SEQUENCE [LARGE SCALE GENOMIC DNA]</scope>
    <source>
        <strain evidence="4 5">AP64</strain>
    </source>
</reference>
<proteinExistence type="inferred from homology"/>
<dbReference type="Proteomes" id="UP000076404">
    <property type="component" value="Chromosome"/>
</dbReference>
<dbReference type="GO" id="GO:0030490">
    <property type="term" value="P:maturation of SSU-rRNA"/>
    <property type="evidence" value="ECO:0007669"/>
    <property type="project" value="UniProtKB-UniRule"/>
</dbReference>
<feature type="region of interest" description="Disordered" evidence="3">
    <location>
        <begin position="113"/>
        <end position="137"/>
    </location>
</feature>
<keyword evidence="5" id="KW-1185">Reference proteome</keyword>
<dbReference type="InterPro" id="IPR023799">
    <property type="entry name" value="RbfA_dom_sf"/>
</dbReference>
<dbReference type="SUPFAM" id="SSF89919">
    <property type="entry name" value="Ribosome-binding factor A, RbfA"/>
    <property type="match status" value="1"/>
</dbReference>
<dbReference type="InterPro" id="IPR020053">
    <property type="entry name" value="Ribosome-bd_factorA_CS"/>
</dbReference>
<dbReference type="PANTHER" id="PTHR33515">
    <property type="entry name" value="RIBOSOME-BINDING FACTOR A, CHLOROPLASTIC-RELATED"/>
    <property type="match status" value="1"/>
</dbReference>
<keyword evidence="2" id="KW-0963">Cytoplasm</keyword>
<accession>A0A143BK01</accession>
<sequence length="137" mass="14947">MGEPRRPDRVAEAIREEVATFLAEGAKDPRIRAFVTVTAVDVTRDLRHATVFVSLMGDEADKKKTVEGLASVATHLRSKLGKSLRLRSAPEIHFRADESVARASRIESLLAQIRDEREQQEPTAPGDATGDAGPSTD</sequence>
<dbReference type="NCBIfam" id="TIGR00082">
    <property type="entry name" value="rbfA"/>
    <property type="match status" value="1"/>
</dbReference>
<dbReference type="OrthoDB" id="307788at2"/>
<dbReference type="PROSITE" id="PS01319">
    <property type="entry name" value="RBFA"/>
    <property type="match status" value="1"/>
</dbReference>
<dbReference type="GO" id="GO:0043024">
    <property type="term" value="F:ribosomal small subunit binding"/>
    <property type="evidence" value="ECO:0007669"/>
    <property type="project" value="TreeGrafter"/>
</dbReference>
<gene>
    <name evidence="2" type="primary">rbfA</name>
    <name evidence="4" type="ORF">GEMMAAP_08455</name>
</gene>
<dbReference type="RefSeq" id="WP_026850628.1">
    <property type="nucleotide sequence ID" value="NZ_CP011454.1"/>
</dbReference>
<evidence type="ECO:0000313" key="5">
    <source>
        <dbReference type="Proteomes" id="UP000076404"/>
    </source>
</evidence>
<reference evidence="4 5" key="1">
    <citation type="journal article" date="2014" name="Proc. Natl. Acad. Sci. U.S.A.">
        <title>Functional type 2 photosynthetic reaction centers found in the rare bacterial phylum Gemmatimonadetes.</title>
        <authorList>
            <person name="Zeng Y."/>
            <person name="Feng F."/>
            <person name="Medova H."/>
            <person name="Dean J."/>
            <person name="Koblizek M."/>
        </authorList>
    </citation>
    <scope>NUCLEOTIDE SEQUENCE [LARGE SCALE GENOMIC DNA]</scope>
    <source>
        <strain evidence="4 5">AP64</strain>
    </source>
</reference>
<evidence type="ECO:0000256" key="2">
    <source>
        <dbReference type="HAMAP-Rule" id="MF_00003"/>
    </source>
</evidence>
<dbReference type="HAMAP" id="MF_00003">
    <property type="entry name" value="RbfA"/>
    <property type="match status" value="1"/>
</dbReference>
<dbReference type="InterPro" id="IPR015946">
    <property type="entry name" value="KH_dom-like_a/b"/>
</dbReference>
<comment type="subcellular location">
    <subcellularLocation>
        <location evidence="2">Cytoplasm</location>
    </subcellularLocation>
</comment>
<comment type="similarity">
    <text evidence="2">Belongs to the RbfA family.</text>
</comment>
<dbReference type="InterPro" id="IPR000238">
    <property type="entry name" value="RbfA"/>
</dbReference>
<dbReference type="GO" id="GO:0005829">
    <property type="term" value="C:cytosol"/>
    <property type="evidence" value="ECO:0007669"/>
    <property type="project" value="TreeGrafter"/>
</dbReference>
<dbReference type="Gene3D" id="3.30.300.20">
    <property type="match status" value="1"/>
</dbReference>
<dbReference type="KEGG" id="gph:GEMMAAP_08455"/>
<dbReference type="eggNOG" id="COG0858">
    <property type="taxonomic scope" value="Bacteria"/>
</dbReference>
<keyword evidence="1 2" id="KW-0690">Ribosome biogenesis</keyword>
<organism evidence="4 5">
    <name type="scientific">Gemmatimonas phototrophica</name>
    <dbReference type="NCBI Taxonomy" id="1379270"/>
    <lineage>
        <taxon>Bacteria</taxon>
        <taxon>Pseudomonadati</taxon>
        <taxon>Gemmatimonadota</taxon>
        <taxon>Gemmatimonadia</taxon>
        <taxon>Gemmatimonadales</taxon>
        <taxon>Gemmatimonadaceae</taxon>
        <taxon>Gemmatimonas</taxon>
    </lineage>
</organism>
<dbReference type="EMBL" id="CP011454">
    <property type="protein sequence ID" value="AMW04861.1"/>
    <property type="molecule type" value="Genomic_DNA"/>
</dbReference>
<name>A0A143BK01_9BACT</name>
<dbReference type="STRING" id="1379270.GEMMAAP_08455"/>
<evidence type="ECO:0000256" key="3">
    <source>
        <dbReference type="SAM" id="MobiDB-lite"/>
    </source>
</evidence>
<evidence type="ECO:0000313" key="4">
    <source>
        <dbReference type="EMBL" id="AMW04861.1"/>
    </source>
</evidence>
<protein>
    <recommendedName>
        <fullName evidence="2">Ribosome-binding factor A</fullName>
    </recommendedName>
</protein>
<dbReference type="PANTHER" id="PTHR33515:SF1">
    <property type="entry name" value="RIBOSOME-BINDING FACTOR A, CHLOROPLASTIC-RELATED"/>
    <property type="match status" value="1"/>
</dbReference>
<comment type="subunit">
    <text evidence="2">Monomer. Binds 30S ribosomal subunits, but not 50S ribosomal subunits or 70S ribosomes.</text>
</comment>
<dbReference type="Pfam" id="PF02033">
    <property type="entry name" value="RBFA"/>
    <property type="match status" value="1"/>
</dbReference>